<feature type="domain" description="UBC core" evidence="2">
    <location>
        <begin position="24"/>
        <end position="181"/>
    </location>
</feature>
<dbReference type="PANTHER" id="PTHR24067">
    <property type="entry name" value="UBIQUITIN-CONJUGATING ENZYME E2"/>
    <property type="match status" value="1"/>
</dbReference>
<dbReference type="SMART" id="SM00212">
    <property type="entry name" value="UBCc"/>
    <property type="match status" value="1"/>
</dbReference>
<dbReference type="OrthoDB" id="10265489at2759"/>
<dbReference type="OMA" id="LFISRVM"/>
<dbReference type="Gene3D" id="3.10.110.10">
    <property type="entry name" value="Ubiquitin Conjugating Enzyme"/>
    <property type="match status" value="1"/>
</dbReference>
<dbReference type="InterPro" id="IPR000608">
    <property type="entry name" value="UBC"/>
</dbReference>
<dbReference type="Pfam" id="PF00179">
    <property type="entry name" value="UQ_con"/>
    <property type="match status" value="1"/>
</dbReference>
<keyword evidence="3" id="KW-1185">Reference proteome</keyword>
<proteinExistence type="predicted"/>
<evidence type="ECO:0000313" key="4">
    <source>
        <dbReference type="WBParaSite" id="HCON_00039850-00001"/>
    </source>
</evidence>
<dbReference type="GO" id="GO:0032446">
    <property type="term" value="P:protein modification by small protein conjugation"/>
    <property type="evidence" value="ECO:0007669"/>
    <property type="project" value="UniProtKB-ARBA"/>
</dbReference>
<dbReference type="PROSITE" id="PS50127">
    <property type="entry name" value="UBC_2"/>
    <property type="match status" value="1"/>
</dbReference>
<protein>
    <submittedName>
        <fullName evidence="4">UBC core domain-containing protein</fullName>
    </submittedName>
</protein>
<sequence length="268" mass="29861">MYPIANARESFSQFPQPSTEPNPAAVRRLQRDFEKLTQEPIDGIVAVPDDANILVWHYVIKGSPDTPYEGGYYYGKILFQPDFPWKPPAICMLTPNGRFQTNTRLCLSISDYHPETWNPGWTVSSILVGLQSFMNEETPAAGVINEPLAMRRKYAAESRAWNLACPGFKNFFPTLMDEQNSVMAKSASASPSNLHGSNSDGVNSGRDKTAVPHAFKPLRTPERNVAGTVGINERRAQKRPAGACITERTHSYQPPQMQCEIIDLSDDE</sequence>
<dbReference type="CDD" id="cd23799">
    <property type="entry name" value="UBCc_UBE2J"/>
    <property type="match status" value="1"/>
</dbReference>
<dbReference type="WBParaSite" id="HCON_00039850-00001">
    <property type="protein sequence ID" value="HCON_00039850-00001"/>
    <property type="gene ID" value="HCON_00039850"/>
</dbReference>
<accession>A0A7I4Y3C3</accession>
<dbReference type="Proteomes" id="UP000025227">
    <property type="component" value="Unplaced"/>
</dbReference>
<dbReference type="InterPro" id="IPR050113">
    <property type="entry name" value="Ub_conjugating_enzyme"/>
</dbReference>
<dbReference type="InterPro" id="IPR016135">
    <property type="entry name" value="UBQ-conjugating_enzyme/RWD"/>
</dbReference>
<feature type="region of interest" description="Disordered" evidence="1">
    <location>
        <begin position="183"/>
        <end position="214"/>
    </location>
</feature>
<evidence type="ECO:0000259" key="2">
    <source>
        <dbReference type="PROSITE" id="PS50127"/>
    </source>
</evidence>
<dbReference type="SUPFAM" id="SSF54495">
    <property type="entry name" value="UBC-like"/>
    <property type="match status" value="1"/>
</dbReference>
<reference evidence="4" key="1">
    <citation type="submission" date="2020-12" db="UniProtKB">
        <authorList>
            <consortium name="WormBaseParasite"/>
        </authorList>
    </citation>
    <scope>IDENTIFICATION</scope>
    <source>
        <strain evidence="4">MHco3</strain>
    </source>
</reference>
<evidence type="ECO:0000313" key="3">
    <source>
        <dbReference type="Proteomes" id="UP000025227"/>
    </source>
</evidence>
<organism evidence="3 4">
    <name type="scientific">Haemonchus contortus</name>
    <name type="common">Barber pole worm</name>
    <dbReference type="NCBI Taxonomy" id="6289"/>
    <lineage>
        <taxon>Eukaryota</taxon>
        <taxon>Metazoa</taxon>
        <taxon>Ecdysozoa</taxon>
        <taxon>Nematoda</taxon>
        <taxon>Chromadorea</taxon>
        <taxon>Rhabditida</taxon>
        <taxon>Rhabditina</taxon>
        <taxon>Rhabditomorpha</taxon>
        <taxon>Strongyloidea</taxon>
        <taxon>Trichostrongylidae</taxon>
        <taxon>Haemonchus</taxon>
    </lineage>
</organism>
<evidence type="ECO:0000256" key="1">
    <source>
        <dbReference type="SAM" id="MobiDB-lite"/>
    </source>
</evidence>
<feature type="compositionally biased region" description="Polar residues" evidence="1">
    <location>
        <begin position="183"/>
        <end position="202"/>
    </location>
</feature>
<name>A0A7I4Y3C3_HAECO</name>
<dbReference type="FunFam" id="3.10.110.10:FF:000109">
    <property type="entry name" value="Ubiquitin-conjugating enzyme E2 J2-like"/>
    <property type="match status" value="1"/>
</dbReference>
<dbReference type="AlphaFoldDB" id="A0A7I4Y3C3"/>